<sequence>MISNSIRSRNKHLIVKIIKANARNFTCNNNQLLLRHHAQSHLRKLNQQKSSNKLESDPISQNTSIDTEHFVEKDLLERGFSKVNVPESLSKTYLDYLQVNNTAFKKSSKNLNVLKEKMKQLSGPTKTPRPENENENENENDQQKYISIINSIFHYLVNESYLEITRFNTLGPEKISQIVESDDFVKTAKFAALQNNEMDEQLLFDRLKYDLFKDTGNPGKLQSTTENYWKMTKNLFNVLELIDRDQKNVALYESFKLEEFVSIFEFCKKIPVKSLKLKGLCISGNLIYRNNPKLRMDPINESFYIESLMNYGSAKKAILLVRNSTERIHQRWWNEVGLMCYLSTNQLKKFKKMFKETINKFGDDYIDIRILKKAIWKNLSFCNNIQEANYYCDLFIKIVERYGCEEYNPEQQIMQNTTSIFFRSQEEGNLFLNRPIKPTDKDFYSVISSFLNNGQYQRAKQLLTLLTKKMNNTIKEKNNFLITSTALYLATNVNELLKHTEPNSNRFDQHFTKHYLHNIKYLQEVHLNSFNSIFLKNLIKLSKNSQYNDLIVKFIMDNLLKDNIMDQPYKIRAIIRVLLNDKKITLAKQILEATEKLSKNDDPTITIYYSEFVMYYASEIGNLLKSKHVTRKRTVTISNKNKICDKDLFEKYKNEVELVLMKHIEDQDIPVSAEFLSASLKYYIISDQLGKSIDLVNDIAIQGLNLYAEDEFERTSSELESNPALYYSILCVYYRYYYSLKYDTYYKYSIKKFPNKNSLVNCIIKIPLEDILHKFLIKRNILPNDAVIGKIIQTLVVKDDYNMLLLFLNLLDQKLGVTVLNQKNISVILDALKQSYVYDERGKILEKEKNKDNSTDLIFIHKDSYLKALKIVKDKIKRGDIMSKLADASSSGGITIQMLNEIVVEYLYYKGRGNNSSFNINNKQNLREIFHRFGFDSTKILAVIDQYTNC</sequence>
<feature type="region of interest" description="Disordered" evidence="1">
    <location>
        <begin position="117"/>
        <end position="141"/>
    </location>
</feature>
<dbReference type="AlphaFoldDB" id="A0A376B839"/>
<accession>A0A376B839</accession>
<evidence type="ECO:0000313" key="2">
    <source>
        <dbReference type="EMBL" id="SSD60835.1"/>
    </source>
</evidence>
<reference evidence="3" key="1">
    <citation type="submission" date="2018-06" db="EMBL/GenBank/DDBJ databases">
        <authorList>
            <person name="Guldener U."/>
        </authorList>
    </citation>
    <scope>NUCLEOTIDE SEQUENCE [LARGE SCALE GENOMIC DNA]</scope>
    <source>
        <strain evidence="3">UTAD17</strain>
    </source>
</reference>
<organism evidence="2 3">
    <name type="scientific">Saccharomycodes ludwigii</name>
    <dbReference type="NCBI Taxonomy" id="36035"/>
    <lineage>
        <taxon>Eukaryota</taxon>
        <taxon>Fungi</taxon>
        <taxon>Dikarya</taxon>
        <taxon>Ascomycota</taxon>
        <taxon>Saccharomycotina</taxon>
        <taxon>Saccharomycetes</taxon>
        <taxon>Saccharomycodales</taxon>
        <taxon>Saccharomycodaceae</taxon>
        <taxon>Saccharomycodes</taxon>
    </lineage>
</organism>
<protein>
    <submittedName>
        <fullName evidence="2">Uncharacterized protein</fullName>
    </submittedName>
</protein>
<evidence type="ECO:0000313" key="3">
    <source>
        <dbReference type="Proteomes" id="UP000262825"/>
    </source>
</evidence>
<dbReference type="EMBL" id="UFAJ01000470">
    <property type="protein sequence ID" value="SSD60835.1"/>
    <property type="molecule type" value="Genomic_DNA"/>
</dbReference>
<gene>
    <name evidence="2" type="ORF">SCODWIG_02596</name>
</gene>
<keyword evidence="3" id="KW-1185">Reference proteome</keyword>
<name>A0A376B839_9ASCO</name>
<proteinExistence type="predicted"/>
<evidence type="ECO:0000256" key="1">
    <source>
        <dbReference type="SAM" id="MobiDB-lite"/>
    </source>
</evidence>
<dbReference type="VEuPathDB" id="FungiDB:SCODWIG_02596"/>
<dbReference type="Proteomes" id="UP000262825">
    <property type="component" value="Unassembled WGS sequence"/>
</dbReference>